<dbReference type="Gene3D" id="1.10.10.10">
    <property type="entry name" value="Winged helix-like DNA-binding domain superfamily/Winged helix DNA-binding domain"/>
    <property type="match status" value="1"/>
</dbReference>
<sequence length="251" mass="29420">MKLGRKYWMRPLILLSNRLPLFLEINHHCNGQNWFVHNIMDHDKVIEVVNENDVAGLIIDLSTIDISATIETVKSLRNKITGPIVVIAKEHDKKEKEILYDLKIDAYFLEKFDYSVFISKIRQLFWLYDKLRADDSNKTEVKTDKLIKCDDLSVDFKHYRVIHEGNDIGLTPKEFSLFWYLMQHRGQVLSRDQLLEGVWGYDAAGSTRTIDIHISHLRDKLEENPQSPNWIKTVRGFGYILDNDYPLVSEN</sequence>
<dbReference type="PROSITE" id="PS51755">
    <property type="entry name" value="OMPR_PHOB"/>
    <property type="match status" value="1"/>
</dbReference>
<keyword evidence="4 6" id="KW-0238">DNA-binding</keyword>
<dbReference type="InterPro" id="IPR039420">
    <property type="entry name" value="WalR-like"/>
</dbReference>
<accession>A0ABW1UT48</accession>
<feature type="domain" description="OmpR/PhoB-type" evidence="7">
    <location>
        <begin position="144"/>
        <end position="243"/>
    </location>
</feature>
<dbReference type="PANTHER" id="PTHR48111:SF21">
    <property type="entry name" value="DNA-BINDING DUAL MASTER TRANSCRIPTIONAL REGULATOR RPAA"/>
    <property type="match status" value="1"/>
</dbReference>
<keyword evidence="5" id="KW-0804">Transcription</keyword>
<dbReference type="Proteomes" id="UP001596186">
    <property type="component" value="Unassembled WGS sequence"/>
</dbReference>
<feature type="DNA-binding region" description="OmpR/PhoB-type" evidence="6">
    <location>
        <begin position="144"/>
        <end position="243"/>
    </location>
</feature>
<dbReference type="InterPro" id="IPR016032">
    <property type="entry name" value="Sig_transdc_resp-reg_C-effctor"/>
</dbReference>
<evidence type="ECO:0000256" key="6">
    <source>
        <dbReference type="PROSITE-ProRule" id="PRU01091"/>
    </source>
</evidence>
<evidence type="ECO:0000256" key="3">
    <source>
        <dbReference type="ARBA" id="ARBA00023015"/>
    </source>
</evidence>
<keyword evidence="2" id="KW-0902">Two-component regulatory system</keyword>
<keyword evidence="3" id="KW-0805">Transcription regulation</keyword>
<dbReference type="SUPFAM" id="SSF46894">
    <property type="entry name" value="C-terminal effector domain of the bipartite response regulators"/>
    <property type="match status" value="1"/>
</dbReference>
<dbReference type="InterPro" id="IPR036388">
    <property type="entry name" value="WH-like_DNA-bd_sf"/>
</dbReference>
<organism evidence="8 9">
    <name type="scientific">Companilactobacillus baiquanensis</name>
    <dbReference type="NCBI Taxonomy" id="2486005"/>
    <lineage>
        <taxon>Bacteria</taxon>
        <taxon>Bacillati</taxon>
        <taxon>Bacillota</taxon>
        <taxon>Bacilli</taxon>
        <taxon>Lactobacillales</taxon>
        <taxon>Lactobacillaceae</taxon>
        <taxon>Companilactobacillus</taxon>
    </lineage>
</organism>
<protein>
    <submittedName>
        <fullName evidence="8">Winged helix-turn-helix domain-containing protein</fullName>
    </submittedName>
</protein>
<name>A0ABW1UT48_9LACO</name>
<dbReference type="EMBL" id="JBHSSN010000004">
    <property type="protein sequence ID" value="MFC6322871.1"/>
    <property type="molecule type" value="Genomic_DNA"/>
</dbReference>
<dbReference type="CDD" id="cd00383">
    <property type="entry name" value="trans_reg_C"/>
    <property type="match status" value="1"/>
</dbReference>
<dbReference type="Pfam" id="PF00486">
    <property type="entry name" value="Trans_reg_C"/>
    <property type="match status" value="1"/>
</dbReference>
<comment type="caution">
    <text evidence="8">The sequence shown here is derived from an EMBL/GenBank/DDBJ whole genome shotgun (WGS) entry which is preliminary data.</text>
</comment>
<evidence type="ECO:0000313" key="9">
    <source>
        <dbReference type="Proteomes" id="UP001596186"/>
    </source>
</evidence>
<evidence type="ECO:0000259" key="7">
    <source>
        <dbReference type="PROSITE" id="PS51755"/>
    </source>
</evidence>
<dbReference type="SMART" id="SM00862">
    <property type="entry name" value="Trans_reg_C"/>
    <property type="match status" value="1"/>
</dbReference>
<evidence type="ECO:0000313" key="8">
    <source>
        <dbReference type="EMBL" id="MFC6322871.1"/>
    </source>
</evidence>
<keyword evidence="9" id="KW-1185">Reference proteome</keyword>
<keyword evidence="1" id="KW-0597">Phosphoprotein</keyword>
<evidence type="ECO:0000256" key="4">
    <source>
        <dbReference type="ARBA" id="ARBA00023125"/>
    </source>
</evidence>
<dbReference type="InterPro" id="IPR001867">
    <property type="entry name" value="OmpR/PhoB-type_DNA-bd"/>
</dbReference>
<evidence type="ECO:0000256" key="1">
    <source>
        <dbReference type="ARBA" id="ARBA00022553"/>
    </source>
</evidence>
<reference evidence="9" key="1">
    <citation type="journal article" date="2019" name="Int. J. Syst. Evol. Microbiol.">
        <title>The Global Catalogue of Microorganisms (GCM) 10K type strain sequencing project: providing services to taxonomists for standard genome sequencing and annotation.</title>
        <authorList>
            <consortium name="The Broad Institute Genomics Platform"/>
            <consortium name="The Broad Institute Genome Sequencing Center for Infectious Disease"/>
            <person name="Wu L."/>
            <person name="Ma J."/>
        </authorList>
    </citation>
    <scope>NUCLEOTIDE SEQUENCE [LARGE SCALE GENOMIC DNA]</scope>
    <source>
        <strain evidence="9">CCM 8895</strain>
    </source>
</reference>
<gene>
    <name evidence="8" type="ORF">ACFP1F_03705</name>
</gene>
<dbReference type="PANTHER" id="PTHR48111">
    <property type="entry name" value="REGULATOR OF RPOS"/>
    <property type="match status" value="1"/>
</dbReference>
<proteinExistence type="predicted"/>
<evidence type="ECO:0000256" key="5">
    <source>
        <dbReference type="ARBA" id="ARBA00023163"/>
    </source>
</evidence>
<evidence type="ECO:0000256" key="2">
    <source>
        <dbReference type="ARBA" id="ARBA00023012"/>
    </source>
</evidence>